<evidence type="ECO:0000313" key="5">
    <source>
        <dbReference type="Proteomes" id="UP000015105"/>
    </source>
</evidence>
<dbReference type="AlphaFoldDB" id="A0A453MUY8"/>
<accession>A0A453MUY8</accession>
<name>A0A453MUY8_AEGTS</name>
<reference evidence="5" key="2">
    <citation type="journal article" date="2017" name="Nat. Plants">
        <title>The Aegilops tauschii genome reveals multiple impacts of transposons.</title>
        <authorList>
            <person name="Zhao G."/>
            <person name="Zou C."/>
            <person name="Li K."/>
            <person name="Wang K."/>
            <person name="Li T."/>
            <person name="Gao L."/>
            <person name="Zhang X."/>
            <person name="Wang H."/>
            <person name="Yang Z."/>
            <person name="Liu X."/>
            <person name="Jiang W."/>
            <person name="Mao L."/>
            <person name="Kong X."/>
            <person name="Jiao Y."/>
            <person name="Jia J."/>
        </authorList>
    </citation>
    <scope>NUCLEOTIDE SEQUENCE [LARGE SCALE GENOMIC DNA]</scope>
    <source>
        <strain evidence="5">cv. AL8/78</strain>
    </source>
</reference>
<evidence type="ECO:0000256" key="2">
    <source>
        <dbReference type="SAM" id="Phobius"/>
    </source>
</evidence>
<keyword evidence="2" id="KW-1133">Transmembrane helix</keyword>
<keyword evidence="5" id="KW-1185">Reference proteome</keyword>
<reference evidence="4" key="5">
    <citation type="journal article" date="2021" name="G3 (Bethesda)">
        <title>Aegilops tauschii genome assembly Aet v5.0 features greater sequence contiguity and improved annotation.</title>
        <authorList>
            <person name="Wang L."/>
            <person name="Zhu T."/>
            <person name="Rodriguez J.C."/>
            <person name="Deal K.R."/>
            <person name="Dubcovsky J."/>
            <person name="McGuire P.E."/>
            <person name="Lux T."/>
            <person name="Spannagl M."/>
            <person name="Mayer K.F.X."/>
            <person name="Baldrich P."/>
            <person name="Meyers B.C."/>
            <person name="Huo N."/>
            <person name="Gu Y.Q."/>
            <person name="Zhou H."/>
            <person name="Devos K.M."/>
            <person name="Bennetzen J.L."/>
            <person name="Unver T."/>
            <person name="Budak H."/>
            <person name="Gulick P.J."/>
            <person name="Galiba G."/>
            <person name="Kalapos B."/>
            <person name="Nelson D.R."/>
            <person name="Li P."/>
            <person name="You F.M."/>
            <person name="Luo M.C."/>
            <person name="Dvorak J."/>
        </authorList>
    </citation>
    <scope>NUCLEOTIDE SEQUENCE [LARGE SCALE GENOMIC DNA]</scope>
    <source>
        <strain evidence="4">cv. AL8/78</strain>
    </source>
</reference>
<keyword evidence="1" id="KW-1015">Disulfide bond</keyword>
<organism evidence="4 5">
    <name type="scientific">Aegilops tauschii subsp. strangulata</name>
    <name type="common">Goatgrass</name>
    <dbReference type="NCBI Taxonomy" id="200361"/>
    <lineage>
        <taxon>Eukaryota</taxon>
        <taxon>Viridiplantae</taxon>
        <taxon>Streptophyta</taxon>
        <taxon>Embryophyta</taxon>
        <taxon>Tracheophyta</taxon>
        <taxon>Spermatophyta</taxon>
        <taxon>Magnoliopsida</taxon>
        <taxon>Liliopsida</taxon>
        <taxon>Poales</taxon>
        <taxon>Poaceae</taxon>
        <taxon>BOP clade</taxon>
        <taxon>Pooideae</taxon>
        <taxon>Triticodae</taxon>
        <taxon>Triticeae</taxon>
        <taxon>Triticinae</taxon>
        <taxon>Aegilops</taxon>
    </lineage>
</organism>
<dbReference type="GO" id="GO:0005509">
    <property type="term" value="F:calcium ion binding"/>
    <property type="evidence" value="ECO:0007669"/>
    <property type="project" value="InterPro"/>
</dbReference>
<dbReference type="InterPro" id="IPR009030">
    <property type="entry name" value="Growth_fac_rcpt_cys_sf"/>
</dbReference>
<dbReference type="PANTHER" id="PTHR33491">
    <property type="entry name" value="OSJNBA0016N04.9 PROTEIN"/>
    <property type="match status" value="1"/>
</dbReference>
<dbReference type="Gramene" id="AET6Gv20100000.2">
    <property type="protein sequence ID" value="AET6Gv20100000.2"/>
    <property type="gene ID" value="AET6Gv20100000"/>
</dbReference>
<reference evidence="5" key="1">
    <citation type="journal article" date="2014" name="Science">
        <title>Ancient hybridizations among the ancestral genomes of bread wheat.</title>
        <authorList>
            <consortium name="International Wheat Genome Sequencing Consortium,"/>
            <person name="Marcussen T."/>
            <person name="Sandve S.R."/>
            <person name="Heier L."/>
            <person name="Spannagl M."/>
            <person name="Pfeifer M."/>
            <person name="Jakobsen K.S."/>
            <person name="Wulff B.B."/>
            <person name="Steuernagel B."/>
            <person name="Mayer K.F."/>
            <person name="Olsen O.A."/>
        </authorList>
    </citation>
    <scope>NUCLEOTIDE SEQUENCE [LARGE SCALE GENOMIC DNA]</scope>
    <source>
        <strain evidence="5">cv. AL8/78</strain>
    </source>
</reference>
<evidence type="ECO:0000259" key="3">
    <source>
        <dbReference type="SMART" id="SM00179"/>
    </source>
</evidence>
<dbReference type="SMART" id="SM00179">
    <property type="entry name" value="EGF_CA"/>
    <property type="match status" value="1"/>
</dbReference>
<dbReference type="SUPFAM" id="SSF57184">
    <property type="entry name" value="Growth factor receptor domain"/>
    <property type="match status" value="1"/>
</dbReference>
<reference evidence="4" key="4">
    <citation type="submission" date="2019-03" db="UniProtKB">
        <authorList>
            <consortium name="EnsemblPlants"/>
        </authorList>
    </citation>
    <scope>IDENTIFICATION</scope>
</reference>
<dbReference type="InterPro" id="IPR001881">
    <property type="entry name" value="EGF-like_Ca-bd_dom"/>
</dbReference>
<proteinExistence type="predicted"/>
<evidence type="ECO:0000313" key="4">
    <source>
        <dbReference type="EnsemblPlants" id="AET6Gv20100000.2"/>
    </source>
</evidence>
<feature type="domain" description="EGF-like calcium-binding" evidence="3">
    <location>
        <begin position="125"/>
        <end position="165"/>
    </location>
</feature>
<evidence type="ECO:0000256" key="1">
    <source>
        <dbReference type="ARBA" id="ARBA00023157"/>
    </source>
</evidence>
<feature type="transmembrane region" description="Helical" evidence="2">
    <location>
        <begin position="172"/>
        <end position="197"/>
    </location>
</feature>
<dbReference type="Gene3D" id="2.10.25.10">
    <property type="entry name" value="Laminin"/>
    <property type="match status" value="1"/>
</dbReference>
<dbReference type="EnsemblPlants" id="AET6Gv20100000.2">
    <property type="protein sequence ID" value="AET6Gv20100000.2"/>
    <property type="gene ID" value="AET6Gv20100000"/>
</dbReference>
<dbReference type="CDD" id="cd00054">
    <property type="entry name" value="EGF_CA"/>
    <property type="match status" value="1"/>
</dbReference>
<keyword evidence="2" id="KW-0812">Transmembrane</keyword>
<sequence>WCGEINVPFPFGLEAGCSARMSFQLNYISEGLVNVKYSLYDEDHLSVRVPKDPGLYVASGGVVLQQWAVANLTCHEAQENRTGYACVSMNSICLGVNPQQEYVGYRCKCLAGFDGNPYIADGCKDVDECKTPGACNGICHNTEGSHYCTQCPSNTVYDTTIKMCASTKKQNLVLGIAIGISAGFGILLLMSIVILLIHRW</sequence>
<keyword evidence="2" id="KW-0472">Membrane</keyword>
<dbReference type="Proteomes" id="UP000015105">
    <property type="component" value="Chromosome 6D"/>
</dbReference>
<protein>
    <recommendedName>
        <fullName evidence="3">EGF-like calcium-binding domain-containing protein</fullName>
    </recommendedName>
</protein>
<reference evidence="4" key="3">
    <citation type="journal article" date="2017" name="Nature">
        <title>Genome sequence of the progenitor of the wheat D genome Aegilops tauschii.</title>
        <authorList>
            <person name="Luo M.C."/>
            <person name="Gu Y.Q."/>
            <person name="Puiu D."/>
            <person name="Wang H."/>
            <person name="Twardziok S.O."/>
            <person name="Deal K.R."/>
            <person name="Huo N."/>
            <person name="Zhu T."/>
            <person name="Wang L."/>
            <person name="Wang Y."/>
            <person name="McGuire P.E."/>
            <person name="Liu S."/>
            <person name="Long H."/>
            <person name="Ramasamy R.K."/>
            <person name="Rodriguez J.C."/>
            <person name="Van S.L."/>
            <person name="Yuan L."/>
            <person name="Wang Z."/>
            <person name="Xia Z."/>
            <person name="Xiao L."/>
            <person name="Anderson O.D."/>
            <person name="Ouyang S."/>
            <person name="Liang Y."/>
            <person name="Zimin A.V."/>
            <person name="Pertea G."/>
            <person name="Qi P."/>
            <person name="Bennetzen J.L."/>
            <person name="Dai X."/>
            <person name="Dawson M.W."/>
            <person name="Muller H.G."/>
            <person name="Kugler K."/>
            <person name="Rivarola-Duarte L."/>
            <person name="Spannagl M."/>
            <person name="Mayer K.F.X."/>
            <person name="Lu F.H."/>
            <person name="Bevan M.W."/>
            <person name="Leroy P."/>
            <person name="Li P."/>
            <person name="You F.M."/>
            <person name="Sun Q."/>
            <person name="Liu Z."/>
            <person name="Lyons E."/>
            <person name="Wicker T."/>
            <person name="Salzberg S.L."/>
            <person name="Devos K.M."/>
            <person name="Dvorak J."/>
        </authorList>
    </citation>
    <scope>NUCLEOTIDE SEQUENCE [LARGE SCALE GENOMIC DNA]</scope>
    <source>
        <strain evidence="4">cv. AL8/78</strain>
    </source>
</reference>